<protein>
    <submittedName>
        <fullName evidence="1">Uncharacterized protein</fullName>
    </submittedName>
</protein>
<evidence type="ECO:0000313" key="1">
    <source>
        <dbReference type="EMBL" id="URZ09845.1"/>
    </source>
</evidence>
<keyword evidence="2" id="KW-1185">Reference proteome</keyword>
<reference evidence="1 2" key="1">
    <citation type="submission" date="2022-04" db="EMBL/GenBank/DDBJ databases">
        <title>Genome sequence of C. roseum typestrain.</title>
        <authorList>
            <person name="Poehlein A."/>
            <person name="Schoch T."/>
            <person name="Duerre P."/>
            <person name="Daniel R."/>
        </authorList>
    </citation>
    <scope>NUCLEOTIDE SEQUENCE [LARGE SCALE GENOMIC DNA]</scope>
    <source>
        <strain evidence="1 2">DSM 7320</strain>
    </source>
</reference>
<dbReference type="KEGG" id="crw:CROST_005440"/>
<organism evidence="1 2">
    <name type="scientific">Clostridium felsineum</name>
    <dbReference type="NCBI Taxonomy" id="36839"/>
    <lineage>
        <taxon>Bacteria</taxon>
        <taxon>Bacillati</taxon>
        <taxon>Bacillota</taxon>
        <taxon>Clostridia</taxon>
        <taxon>Eubacteriales</taxon>
        <taxon>Clostridiaceae</taxon>
        <taxon>Clostridium</taxon>
    </lineage>
</organism>
<evidence type="ECO:0000313" key="2">
    <source>
        <dbReference type="Proteomes" id="UP000190951"/>
    </source>
</evidence>
<dbReference type="RefSeq" id="WP_077835856.1">
    <property type="nucleotide sequence ID" value="NZ_CP096983.1"/>
</dbReference>
<sequence>MLKFIKYEAKTVYREYLLVLLIGLLLNIALMTRVGTWEGILIFGLSTAVGGGIMLVTMIMNIAMFSRDLKKDTKYLVFTLPESRSALLGSKLICSVIMMIIGAFVGLAFMLYFGDKIVHINFNELFNWNVFAYFIWAIFIYISFLITIYFCILVGRTLRKNGKFSGLLSLIIFVVYTYILAKVETGLEYLFPQKFVLEKIARSFGDTHVKASVSTAGGSIYIASMVLELLLIIILFMISVKILDEKIDL</sequence>
<accession>A0A1S8LCA8</accession>
<dbReference type="Proteomes" id="UP000190951">
    <property type="component" value="Chromosome"/>
</dbReference>
<proteinExistence type="predicted"/>
<dbReference type="EMBL" id="CP096983">
    <property type="protein sequence ID" value="URZ09845.1"/>
    <property type="molecule type" value="Genomic_DNA"/>
</dbReference>
<name>A0A1S8LCA8_9CLOT</name>
<dbReference type="AlphaFoldDB" id="A0A1S8LCA8"/>
<gene>
    <name evidence="1" type="ORF">CROST_005440</name>
</gene>
<dbReference type="STRING" id="84029.CROST_12210"/>